<dbReference type="Gene3D" id="1.20.1250.20">
    <property type="entry name" value="MFS general substrate transporter like domains"/>
    <property type="match status" value="1"/>
</dbReference>
<feature type="domain" description="Major facilitator superfamily (MFS) profile" evidence="9">
    <location>
        <begin position="30"/>
        <end position="422"/>
    </location>
</feature>
<feature type="transmembrane region" description="Helical" evidence="8">
    <location>
        <begin position="196"/>
        <end position="215"/>
    </location>
</feature>
<feature type="transmembrane region" description="Helical" evidence="8">
    <location>
        <begin position="68"/>
        <end position="89"/>
    </location>
</feature>
<feature type="transmembrane region" description="Helical" evidence="8">
    <location>
        <begin position="246"/>
        <end position="268"/>
    </location>
</feature>
<dbReference type="PANTHER" id="PTHR23513">
    <property type="entry name" value="INTEGRAL MEMBRANE EFFLUX PROTEIN-RELATED"/>
    <property type="match status" value="1"/>
</dbReference>
<evidence type="ECO:0000256" key="3">
    <source>
        <dbReference type="ARBA" id="ARBA00022475"/>
    </source>
</evidence>
<dbReference type="PROSITE" id="PS50850">
    <property type="entry name" value="MFS"/>
    <property type="match status" value="1"/>
</dbReference>
<dbReference type="OrthoDB" id="9775268at2"/>
<feature type="transmembrane region" description="Helical" evidence="8">
    <location>
        <begin position="368"/>
        <end position="390"/>
    </location>
</feature>
<dbReference type="InterPro" id="IPR036259">
    <property type="entry name" value="MFS_trans_sf"/>
</dbReference>
<sequence length="462" mass="47749">MRQPEPEAAPLPAAADRGRPAASRPALLRALRHRNYQLFFSGQLVSLVGTWMQSVAQSWLVYRLTGSSLLLGTVGFATQIPVFVLAPIGGAVADRLSRHRILVATQSAAMVLALGLAALTMSGRVEVAHILGFSVLLGVVNAFDIPTRQAFVVEMVGREDLANAIALNSSMFNGARIVGPAVAGILVGAIGEAWCFLANGLSFLAVIGSLLAMRVPPRPPAAARASALAETAAGFRFVARTRAVRALLLLLGVVSVTAMPYAVLMPIFADRILRGGAQGLGILMGASGVGALLGALALASRRRLRGLGHWVAGACAGFGVALGLFALSRSFWLSAALLVPVGFSMMVQMAGSNTLVQAMVPDALRGRVMAVYAMMFMGMAPLGALLAGWLADRIGAPATVASGGACCVVAAAVFATRLPGLRQEARELIIAQQMAAGTPSEQLTQAVAVRASTGEQDAARPA</sequence>
<organism evidence="10 11">
    <name type="scientific">Sorangium cellulosum</name>
    <name type="common">Polyangium cellulosum</name>
    <dbReference type="NCBI Taxonomy" id="56"/>
    <lineage>
        <taxon>Bacteria</taxon>
        <taxon>Pseudomonadati</taxon>
        <taxon>Myxococcota</taxon>
        <taxon>Polyangia</taxon>
        <taxon>Polyangiales</taxon>
        <taxon>Polyangiaceae</taxon>
        <taxon>Sorangium</taxon>
    </lineage>
</organism>
<feature type="region of interest" description="Disordered" evidence="7">
    <location>
        <begin position="1"/>
        <end position="20"/>
    </location>
</feature>
<keyword evidence="5 8" id="KW-1133">Transmembrane helix</keyword>
<feature type="transmembrane region" description="Helical" evidence="8">
    <location>
        <begin position="38"/>
        <end position="62"/>
    </location>
</feature>
<evidence type="ECO:0000256" key="1">
    <source>
        <dbReference type="ARBA" id="ARBA00004651"/>
    </source>
</evidence>
<keyword evidence="4 8" id="KW-0812">Transmembrane</keyword>
<name>A0A150QMB6_SORCE</name>
<dbReference type="EMBL" id="JEMA01000500">
    <property type="protein sequence ID" value="KYF69110.1"/>
    <property type="molecule type" value="Genomic_DNA"/>
</dbReference>
<evidence type="ECO:0000256" key="7">
    <source>
        <dbReference type="SAM" id="MobiDB-lite"/>
    </source>
</evidence>
<keyword evidence="2" id="KW-0813">Transport</keyword>
<keyword evidence="3" id="KW-1003">Cell membrane</keyword>
<dbReference type="RefSeq" id="WP_061608647.1">
    <property type="nucleotide sequence ID" value="NZ_JEMA01000500.1"/>
</dbReference>
<dbReference type="InterPro" id="IPR010290">
    <property type="entry name" value="TM_effector"/>
</dbReference>
<protein>
    <submittedName>
        <fullName evidence="10">MFS transporter</fullName>
    </submittedName>
</protein>
<keyword evidence="6 8" id="KW-0472">Membrane</keyword>
<evidence type="ECO:0000256" key="6">
    <source>
        <dbReference type="ARBA" id="ARBA00023136"/>
    </source>
</evidence>
<proteinExistence type="predicted"/>
<evidence type="ECO:0000256" key="5">
    <source>
        <dbReference type="ARBA" id="ARBA00022989"/>
    </source>
</evidence>
<dbReference type="PANTHER" id="PTHR23513:SF11">
    <property type="entry name" value="STAPHYLOFERRIN A TRANSPORTER"/>
    <property type="match status" value="1"/>
</dbReference>
<evidence type="ECO:0000256" key="2">
    <source>
        <dbReference type="ARBA" id="ARBA00022448"/>
    </source>
</evidence>
<evidence type="ECO:0000256" key="8">
    <source>
        <dbReference type="SAM" id="Phobius"/>
    </source>
</evidence>
<comment type="caution">
    <text evidence="10">The sequence shown here is derived from an EMBL/GenBank/DDBJ whole genome shotgun (WGS) entry which is preliminary data.</text>
</comment>
<evidence type="ECO:0000259" key="9">
    <source>
        <dbReference type="PROSITE" id="PS50850"/>
    </source>
</evidence>
<feature type="transmembrane region" description="Helical" evidence="8">
    <location>
        <begin position="333"/>
        <end position="356"/>
    </location>
</feature>
<feature type="transmembrane region" description="Helical" evidence="8">
    <location>
        <begin position="127"/>
        <end position="145"/>
    </location>
</feature>
<feature type="transmembrane region" description="Helical" evidence="8">
    <location>
        <begin position="280"/>
        <end position="300"/>
    </location>
</feature>
<gene>
    <name evidence="10" type="ORF">BE15_44285</name>
</gene>
<feature type="transmembrane region" description="Helical" evidence="8">
    <location>
        <begin position="165"/>
        <end position="190"/>
    </location>
</feature>
<dbReference type="SUPFAM" id="SSF103473">
    <property type="entry name" value="MFS general substrate transporter"/>
    <property type="match status" value="1"/>
</dbReference>
<dbReference type="Pfam" id="PF05977">
    <property type="entry name" value="MFS_3"/>
    <property type="match status" value="1"/>
</dbReference>
<accession>A0A150QMB6</accession>
<dbReference type="GO" id="GO:0005886">
    <property type="term" value="C:plasma membrane"/>
    <property type="evidence" value="ECO:0007669"/>
    <property type="project" value="UniProtKB-SubCell"/>
</dbReference>
<feature type="transmembrane region" description="Helical" evidence="8">
    <location>
        <begin position="307"/>
        <end position="327"/>
    </location>
</feature>
<feature type="transmembrane region" description="Helical" evidence="8">
    <location>
        <begin position="101"/>
        <end position="121"/>
    </location>
</feature>
<dbReference type="InterPro" id="IPR020846">
    <property type="entry name" value="MFS_dom"/>
</dbReference>
<evidence type="ECO:0000313" key="10">
    <source>
        <dbReference type="EMBL" id="KYF69110.1"/>
    </source>
</evidence>
<dbReference type="Proteomes" id="UP000075260">
    <property type="component" value="Unassembled WGS sequence"/>
</dbReference>
<dbReference type="AlphaFoldDB" id="A0A150QMB6"/>
<evidence type="ECO:0000256" key="4">
    <source>
        <dbReference type="ARBA" id="ARBA00022692"/>
    </source>
</evidence>
<reference evidence="10 11" key="1">
    <citation type="submission" date="2014-02" db="EMBL/GenBank/DDBJ databases">
        <title>The small core and large imbalanced accessory genome model reveals a collaborative survival strategy of Sorangium cellulosum strains in nature.</title>
        <authorList>
            <person name="Han K."/>
            <person name="Peng R."/>
            <person name="Blom J."/>
            <person name="Li Y.-Z."/>
        </authorList>
    </citation>
    <scope>NUCLEOTIDE SEQUENCE [LARGE SCALE GENOMIC DNA]</scope>
    <source>
        <strain evidence="10 11">So0008-312</strain>
    </source>
</reference>
<dbReference type="GO" id="GO:0022857">
    <property type="term" value="F:transmembrane transporter activity"/>
    <property type="evidence" value="ECO:0007669"/>
    <property type="project" value="InterPro"/>
</dbReference>
<evidence type="ECO:0000313" key="11">
    <source>
        <dbReference type="Proteomes" id="UP000075260"/>
    </source>
</evidence>
<comment type="subcellular location">
    <subcellularLocation>
        <location evidence="1">Cell membrane</location>
        <topology evidence="1">Multi-pass membrane protein</topology>
    </subcellularLocation>
</comment>
<dbReference type="CDD" id="cd06173">
    <property type="entry name" value="MFS_MefA_like"/>
    <property type="match status" value="1"/>
</dbReference>
<feature type="transmembrane region" description="Helical" evidence="8">
    <location>
        <begin position="396"/>
        <end position="416"/>
    </location>
</feature>